<accession>A0A5D9CEL9</accession>
<evidence type="ECO:0000256" key="1">
    <source>
        <dbReference type="SAM" id="MobiDB-lite"/>
    </source>
</evidence>
<evidence type="ECO:0000313" key="2">
    <source>
        <dbReference type="EMBL" id="TZG28585.1"/>
    </source>
</evidence>
<organism evidence="2 3">
    <name type="scientific">Sphingomonas montanisoli</name>
    <dbReference type="NCBI Taxonomy" id="2606412"/>
    <lineage>
        <taxon>Bacteria</taxon>
        <taxon>Pseudomonadati</taxon>
        <taxon>Pseudomonadota</taxon>
        <taxon>Alphaproteobacteria</taxon>
        <taxon>Sphingomonadales</taxon>
        <taxon>Sphingomonadaceae</taxon>
        <taxon>Sphingomonas</taxon>
    </lineage>
</organism>
<comment type="caution">
    <text evidence="2">The sequence shown here is derived from an EMBL/GenBank/DDBJ whole genome shotgun (WGS) entry which is preliminary data.</text>
</comment>
<dbReference type="AlphaFoldDB" id="A0A5D9CEL9"/>
<proteinExistence type="predicted"/>
<protein>
    <submittedName>
        <fullName evidence="2">Uncharacterized protein</fullName>
    </submittedName>
</protein>
<dbReference type="Proteomes" id="UP000322077">
    <property type="component" value="Unassembled WGS sequence"/>
</dbReference>
<name>A0A5D9CEL9_9SPHN</name>
<evidence type="ECO:0000313" key="3">
    <source>
        <dbReference type="Proteomes" id="UP000322077"/>
    </source>
</evidence>
<dbReference type="EMBL" id="VTOU01000001">
    <property type="protein sequence ID" value="TZG28585.1"/>
    <property type="molecule type" value="Genomic_DNA"/>
</dbReference>
<feature type="region of interest" description="Disordered" evidence="1">
    <location>
        <begin position="22"/>
        <end position="52"/>
    </location>
</feature>
<keyword evidence="3" id="KW-1185">Reference proteome</keyword>
<gene>
    <name evidence="2" type="ORF">FYJ91_00035</name>
</gene>
<reference evidence="2 3" key="1">
    <citation type="submission" date="2019-08" db="EMBL/GenBank/DDBJ databases">
        <authorList>
            <person name="Wang G."/>
            <person name="Xu Z."/>
        </authorList>
    </citation>
    <scope>NUCLEOTIDE SEQUENCE [LARGE SCALE GENOMIC DNA]</scope>
    <source>
        <strain evidence="2 3">ZX</strain>
    </source>
</reference>
<dbReference type="RefSeq" id="WP_149520251.1">
    <property type="nucleotide sequence ID" value="NZ_VTOU01000001.1"/>
</dbReference>
<sequence length="287" mass="31496">MSGERKKDIIDVRAGLSERTRAALAGAIRPKKQADRPKLPRADPAEPTPERMRHSEFVQAPVYDILPGGRRTMIGKAWQVRPRFLSIEGLSPAQLRALAIYRKAFDESERSEVKSQLNVGTGGRSTLSGADLAIARLEGIAFADLALQRIEARVKNELAVLRAVALFDRDFTEVAIELFGGREIQKIDARRKPAVTRNIVVPKSGKHRTEARDRFMRALVDLVAAVSAPKVVAAPAAEFLTGAIVPIGVDEQFLDERGYMRPWEEVRDIILAAIQTVATCDPDGGAS</sequence>
<feature type="compositionally biased region" description="Basic and acidic residues" evidence="1">
    <location>
        <begin position="32"/>
        <end position="52"/>
    </location>
</feature>